<evidence type="ECO:0000313" key="8">
    <source>
        <dbReference type="EMBL" id="KAA3470029.1"/>
    </source>
</evidence>
<keyword evidence="5" id="KW-0378">Hydrolase</keyword>
<name>A0A5B6VL94_9ROSI</name>
<proteinExistence type="predicted"/>
<evidence type="ECO:0000256" key="2">
    <source>
        <dbReference type="ARBA" id="ARBA00022695"/>
    </source>
</evidence>
<evidence type="ECO:0000256" key="5">
    <source>
        <dbReference type="ARBA" id="ARBA00022801"/>
    </source>
</evidence>
<dbReference type="AlphaFoldDB" id="A0A5B6VL94"/>
<evidence type="ECO:0000256" key="6">
    <source>
        <dbReference type="ARBA" id="ARBA00022918"/>
    </source>
</evidence>
<keyword evidence="4" id="KW-0255">Endonuclease</keyword>
<comment type="caution">
    <text evidence="8">The sequence shown here is derived from an EMBL/GenBank/DDBJ whole genome shotgun (WGS) entry which is preliminary data.</text>
</comment>
<dbReference type="Pfam" id="PF17917">
    <property type="entry name" value="RT_RNaseH"/>
    <property type="match status" value="1"/>
</dbReference>
<evidence type="ECO:0000256" key="3">
    <source>
        <dbReference type="ARBA" id="ARBA00022722"/>
    </source>
</evidence>
<protein>
    <submittedName>
        <fullName evidence="8">Integrase</fullName>
    </submittedName>
</protein>
<keyword evidence="1" id="KW-0808">Transferase</keyword>
<dbReference type="GO" id="GO:0016787">
    <property type="term" value="F:hydrolase activity"/>
    <property type="evidence" value="ECO:0007669"/>
    <property type="project" value="UniProtKB-KW"/>
</dbReference>
<dbReference type="EMBL" id="SMMG02000006">
    <property type="protein sequence ID" value="KAA3470029.1"/>
    <property type="molecule type" value="Genomic_DNA"/>
</dbReference>
<gene>
    <name evidence="8" type="ORF">EPI10_015770</name>
</gene>
<dbReference type="InterPro" id="IPR041373">
    <property type="entry name" value="RT_RNaseH"/>
</dbReference>
<dbReference type="OrthoDB" id="1738613at2759"/>
<dbReference type="SUPFAM" id="SSF56672">
    <property type="entry name" value="DNA/RNA polymerases"/>
    <property type="match status" value="1"/>
</dbReference>
<keyword evidence="2" id="KW-0548">Nucleotidyltransferase</keyword>
<organism evidence="8 9">
    <name type="scientific">Gossypium australe</name>
    <dbReference type="NCBI Taxonomy" id="47621"/>
    <lineage>
        <taxon>Eukaryota</taxon>
        <taxon>Viridiplantae</taxon>
        <taxon>Streptophyta</taxon>
        <taxon>Embryophyta</taxon>
        <taxon>Tracheophyta</taxon>
        <taxon>Spermatophyta</taxon>
        <taxon>Magnoliopsida</taxon>
        <taxon>eudicotyledons</taxon>
        <taxon>Gunneridae</taxon>
        <taxon>Pentapetalae</taxon>
        <taxon>rosids</taxon>
        <taxon>malvids</taxon>
        <taxon>Malvales</taxon>
        <taxon>Malvaceae</taxon>
        <taxon>Malvoideae</taxon>
        <taxon>Gossypium</taxon>
    </lineage>
</organism>
<dbReference type="Proteomes" id="UP000325315">
    <property type="component" value="Unassembled WGS sequence"/>
</dbReference>
<keyword evidence="6" id="KW-0695">RNA-directed DNA polymerase</keyword>
<keyword evidence="3" id="KW-0540">Nuclease</keyword>
<evidence type="ECO:0000256" key="1">
    <source>
        <dbReference type="ARBA" id="ARBA00022679"/>
    </source>
</evidence>
<evidence type="ECO:0000313" key="9">
    <source>
        <dbReference type="Proteomes" id="UP000325315"/>
    </source>
</evidence>
<accession>A0A5B6VL94</accession>
<evidence type="ECO:0000256" key="4">
    <source>
        <dbReference type="ARBA" id="ARBA00022759"/>
    </source>
</evidence>
<dbReference type="InterPro" id="IPR043502">
    <property type="entry name" value="DNA/RNA_pol_sf"/>
</dbReference>
<feature type="domain" description="Reverse transcriptase RNase H-like" evidence="7">
    <location>
        <begin position="2"/>
        <end position="38"/>
    </location>
</feature>
<sequence length="95" mass="10940">MHDLELATIVFALKIWRHHLYGEKCHIFTHHKGLKLLELLKDYELVIDCHLGKTNVVVDALSRKTLFALRAMNTQLYLSDDGSILAELKAKPLFL</sequence>
<dbReference type="GO" id="GO:0004519">
    <property type="term" value="F:endonuclease activity"/>
    <property type="evidence" value="ECO:0007669"/>
    <property type="project" value="UniProtKB-KW"/>
</dbReference>
<evidence type="ECO:0000259" key="7">
    <source>
        <dbReference type="Pfam" id="PF17917"/>
    </source>
</evidence>
<reference evidence="9" key="1">
    <citation type="journal article" date="2019" name="Plant Biotechnol. J.">
        <title>Genome sequencing of the Australian wild diploid species Gossypium australe highlights disease resistance and delayed gland morphogenesis.</title>
        <authorList>
            <person name="Cai Y."/>
            <person name="Cai X."/>
            <person name="Wang Q."/>
            <person name="Wang P."/>
            <person name="Zhang Y."/>
            <person name="Cai C."/>
            <person name="Xu Y."/>
            <person name="Wang K."/>
            <person name="Zhou Z."/>
            <person name="Wang C."/>
            <person name="Geng S."/>
            <person name="Li B."/>
            <person name="Dong Q."/>
            <person name="Hou Y."/>
            <person name="Wang H."/>
            <person name="Ai P."/>
            <person name="Liu Z."/>
            <person name="Yi F."/>
            <person name="Sun M."/>
            <person name="An G."/>
            <person name="Cheng J."/>
            <person name="Zhang Y."/>
            <person name="Shi Q."/>
            <person name="Xie Y."/>
            <person name="Shi X."/>
            <person name="Chang Y."/>
            <person name="Huang F."/>
            <person name="Chen Y."/>
            <person name="Hong S."/>
            <person name="Mi L."/>
            <person name="Sun Q."/>
            <person name="Zhang L."/>
            <person name="Zhou B."/>
            <person name="Peng R."/>
            <person name="Zhang X."/>
            <person name="Liu F."/>
        </authorList>
    </citation>
    <scope>NUCLEOTIDE SEQUENCE [LARGE SCALE GENOMIC DNA]</scope>
    <source>
        <strain evidence="9">cv. PA1801</strain>
    </source>
</reference>
<keyword evidence="9" id="KW-1185">Reference proteome</keyword>
<dbReference type="GO" id="GO:0003964">
    <property type="term" value="F:RNA-directed DNA polymerase activity"/>
    <property type="evidence" value="ECO:0007669"/>
    <property type="project" value="UniProtKB-KW"/>
</dbReference>